<dbReference type="RefSeq" id="WP_258789835.1">
    <property type="nucleotide sequence ID" value="NZ_JANUGQ010000023.1"/>
</dbReference>
<dbReference type="PANTHER" id="PTHR36852">
    <property type="entry name" value="PROTEIN GVPL 2"/>
    <property type="match status" value="1"/>
</dbReference>
<comment type="caution">
    <text evidence="4">The sequence shown here is derived from an EMBL/GenBank/DDBJ whole genome shotgun (WGS) entry which is preliminary data.</text>
</comment>
<dbReference type="InterPro" id="IPR009430">
    <property type="entry name" value="GvpL/GvpF"/>
</dbReference>
<keyword evidence="5" id="KW-1185">Reference proteome</keyword>
<accession>A0ABT2CM96</accession>
<proteinExistence type="inferred from homology"/>
<evidence type="ECO:0000256" key="2">
    <source>
        <dbReference type="ARBA" id="ARBA00035108"/>
    </source>
</evidence>
<organism evidence="4 5">
    <name type="scientific">Streptomyces pyxinae</name>
    <dbReference type="NCBI Taxonomy" id="2970734"/>
    <lineage>
        <taxon>Bacteria</taxon>
        <taxon>Bacillati</taxon>
        <taxon>Actinomycetota</taxon>
        <taxon>Actinomycetes</taxon>
        <taxon>Kitasatosporales</taxon>
        <taxon>Streptomycetaceae</taxon>
        <taxon>Streptomyces</taxon>
    </lineage>
</organism>
<evidence type="ECO:0000256" key="1">
    <source>
        <dbReference type="ARBA" id="ARBA00022987"/>
    </source>
</evidence>
<dbReference type="PANTHER" id="PTHR36852:SF1">
    <property type="entry name" value="PROTEIN GVPL 2"/>
    <property type="match status" value="1"/>
</dbReference>
<sequence>MSVYVYGITRSSHPGIPEKLGGVGDPPREVRAVASGKLVALVSEAPEDLKPKRRDLLAHQTVLSEAGAAGAVLPMRFGGVSPDEAAVVSVLSEREDHYLERLEALDEKVEYNIKASHDEEAVLHQVLADDPELRALSEANRNAGGGTYEQKLALGERIVAAVKQREARDAVVVQEALQDKSVGVSPGPESSGWLANISFLVDRGAAHTFVDAVERIKELHPHLVLQVNGPLPPYSFVE</sequence>
<dbReference type="EMBL" id="JANUGQ010000023">
    <property type="protein sequence ID" value="MCS0638544.1"/>
    <property type="molecule type" value="Genomic_DNA"/>
</dbReference>
<protein>
    <submittedName>
        <fullName evidence="4">GvpL/GvpF family gas vesicle protein</fullName>
    </submittedName>
</protein>
<dbReference type="Proteomes" id="UP001431313">
    <property type="component" value="Unassembled WGS sequence"/>
</dbReference>
<evidence type="ECO:0000313" key="4">
    <source>
        <dbReference type="EMBL" id="MCS0638544.1"/>
    </source>
</evidence>
<evidence type="ECO:0000313" key="5">
    <source>
        <dbReference type="Proteomes" id="UP001431313"/>
    </source>
</evidence>
<dbReference type="Pfam" id="PF06386">
    <property type="entry name" value="GvpL_GvpF"/>
    <property type="match status" value="1"/>
</dbReference>
<keyword evidence="1" id="KW-0304">Gas vesicle</keyword>
<name>A0ABT2CM96_9ACTN</name>
<reference evidence="4" key="1">
    <citation type="submission" date="2022-08" db="EMBL/GenBank/DDBJ databases">
        <authorList>
            <person name="Somphong A."/>
            <person name="Phongsopitanun W."/>
        </authorList>
    </citation>
    <scope>NUCLEOTIDE SEQUENCE</scope>
    <source>
        <strain evidence="4">LP05-1</strain>
    </source>
</reference>
<gene>
    <name evidence="4" type="ORF">NX801_23370</name>
</gene>
<comment type="subcellular location">
    <subcellularLocation>
        <location evidence="2">Gas vesicle</location>
    </subcellularLocation>
</comment>
<comment type="similarity">
    <text evidence="3">Belongs to the gas vesicle GvpF/GvpL family.</text>
</comment>
<evidence type="ECO:0000256" key="3">
    <source>
        <dbReference type="ARBA" id="ARBA00035643"/>
    </source>
</evidence>